<evidence type="ECO:0000256" key="3">
    <source>
        <dbReference type="ARBA" id="ARBA00023242"/>
    </source>
</evidence>
<dbReference type="InterPro" id="IPR036388">
    <property type="entry name" value="WH-like_DNA-bd_sf"/>
</dbReference>
<dbReference type="HOGENOM" id="CLU_787532_0_0_1"/>
<dbReference type="GO" id="GO:0003729">
    <property type="term" value="F:mRNA binding"/>
    <property type="evidence" value="ECO:0007669"/>
    <property type="project" value="TreeGrafter"/>
</dbReference>
<keyword evidence="3" id="KW-0539">Nucleus</keyword>
<feature type="domain" description="HTH La-type RNA-binding" evidence="6">
    <location>
        <begin position="7"/>
        <end position="99"/>
    </location>
</feature>
<dbReference type="Proteomes" id="UP000027195">
    <property type="component" value="Unassembled WGS sequence"/>
</dbReference>
<comment type="subcellular location">
    <subcellularLocation>
        <location evidence="1">Nucleus</location>
    </subcellularLocation>
</comment>
<evidence type="ECO:0008006" key="9">
    <source>
        <dbReference type="Google" id="ProtNLM"/>
    </source>
</evidence>
<organism evidence="7 8">
    <name type="scientific">Botryobasidium botryosum (strain FD-172 SS1)</name>
    <dbReference type="NCBI Taxonomy" id="930990"/>
    <lineage>
        <taxon>Eukaryota</taxon>
        <taxon>Fungi</taxon>
        <taxon>Dikarya</taxon>
        <taxon>Basidiomycota</taxon>
        <taxon>Agaricomycotina</taxon>
        <taxon>Agaricomycetes</taxon>
        <taxon>Cantharellales</taxon>
        <taxon>Botryobasidiaceae</taxon>
        <taxon>Botryobasidium</taxon>
    </lineage>
</organism>
<dbReference type="Gene3D" id="3.30.70.330">
    <property type="match status" value="1"/>
</dbReference>
<evidence type="ECO:0000256" key="2">
    <source>
        <dbReference type="ARBA" id="ARBA00022884"/>
    </source>
</evidence>
<accession>A0A067N957</accession>
<name>A0A067N957_BOTB1</name>
<dbReference type="InParanoid" id="A0A067N957"/>
<dbReference type="Gene3D" id="1.10.10.10">
    <property type="entry name" value="Winged helix-like DNA-binding domain superfamily/Winged helix DNA-binding domain"/>
    <property type="match status" value="1"/>
</dbReference>
<evidence type="ECO:0000259" key="6">
    <source>
        <dbReference type="PROSITE" id="PS50961"/>
    </source>
</evidence>
<sequence>MTMLPIGDDFSAFRAEAVKRVDFYFSDSNLPMDAHMWQLHTTCIDHWIPITSIISFKRMRKFKCLGRKWLVDSLRQSAKVEVDAEGCNVRRKAPVDKSVVDGQYERTVCVDGLDYQWDQAELQEDVEDMMASFGAVNAVRLQRTDDGHFGGHILVEFSESSTAERFLKENPKLPMRGRVLSTCSLDAWMTMYTWRYAIGDPRIEAIKRDYRNFGIGSAPCGPVPFFAFKDDWDQSGPVVEGHVEESNAVEEISAVDATPTVATPSSAQGEFWMNYNGHQILIRKHGALNPTEVMHVKGRMFVLTGAGGGGGQGQLAESQACCIISHSKFLYGTPNNNEPRHPRVYLGLACRR</sequence>
<dbReference type="OrthoDB" id="439993at2759"/>
<dbReference type="GO" id="GO:0005634">
    <property type="term" value="C:nucleus"/>
    <property type="evidence" value="ECO:0007669"/>
    <property type="project" value="UniProtKB-SubCell"/>
</dbReference>
<dbReference type="InterPro" id="IPR000504">
    <property type="entry name" value="RRM_dom"/>
</dbReference>
<dbReference type="PRINTS" id="PR00302">
    <property type="entry name" value="LUPUSLA"/>
</dbReference>
<dbReference type="SUPFAM" id="SSF46785">
    <property type="entry name" value="Winged helix' DNA-binding domain"/>
    <property type="match status" value="1"/>
</dbReference>
<dbReference type="SMART" id="SM00715">
    <property type="entry name" value="LA"/>
    <property type="match status" value="1"/>
</dbReference>
<dbReference type="STRING" id="930990.A0A067N957"/>
<dbReference type="PROSITE" id="PS50102">
    <property type="entry name" value="RRM"/>
    <property type="match status" value="1"/>
</dbReference>
<evidence type="ECO:0000313" key="8">
    <source>
        <dbReference type="Proteomes" id="UP000027195"/>
    </source>
</evidence>
<dbReference type="Pfam" id="PF05383">
    <property type="entry name" value="La"/>
    <property type="match status" value="1"/>
</dbReference>
<dbReference type="PANTHER" id="PTHR22792:SF140">
    <property type="entry name" value="ACHILLES, ISOFORM A"/>
    <property type="match status" value="1"/>
</dbReference>
<dbReference type="SMART" id="SM00360">
    <property type="entry name" value="RRM"/>
    <property type="match status" value="1"/>
</dbReference>
<proteinExistence type="predicted"/>
<dbReference type="SUPFAM" id="SSF54928">
    <property type="entry name" value="RNA-binding domain, RBD"/>
    <property type="match status" value="1"/>
</dbReference>
<protein>
    <recommendedName>
        <fullName evidence="9">HTH La-type RNA-binding domain-containing protein</fullName>
    </recommendedName>
</protein>
<dbReference type="PROSITE" id="PS50961">
    <property type="entry name" value="HTH_LA"/>
    <property type="match status" value="1"/>
</dbReference>
<reference evidence="8" key="1">
    <citation type="journal article" date="2014" name="Proc. Natl. Acad. Sci. U.S.A.">
        <title>Extensive sampling of basidiomycete genomes demonstrates inadequacy of the white-rot/brown-rot paradigm for wood decay fungi.</title>
        <authorList>
            <person name="Riley R."/>
            <person name="Salamov A.A."/>
            <person name="Brown D.W."/>
            <person name="Nagy L.G."/>
            <person name="Floudas D."/>
            <person name="Held B.W."/>
            <person name="Levasseur A."/>
            <person name="Lombard V."/>
            <person name="Morin E."/>
            <person name="Otillar R."/>
            <person name="Lindquist E.A."/>
            <person name="Sun H."/>
            <person name="LaButti K.M."/>
            <person name="Schmutz J."/>
            <person name="Jabbour D."/>
            <person name="Luo H."/>
            <person name="Baker S.E."/>
            <person name="Pisabarro A.G."/>
            <person name="Walton J.D."/>
            <person name="Blanchette R.A."/>
            <person name="Henrissat B."/>
            <person name="Martin F."/>
            <person name="Cullen D."/>
            <person name="Hibbett D.S."/>
            <person name="Grigoriev I.V."/>
        </authorList>
    </citation>
    <scope>NUCLEOTIDE SEQUENCE [LARGE SCALE GENOMIC DNA]</scope>
    <source>
        <strain evidence="8">FD-172 SS1</strain>
    </source>
</reference>
<keyword evidence="8" id="KW-1185">Reference proteome</keyword>
<keyword evidence="2 4" id="KW-0694">RNA-binding</keyword>
<dbReference type="InterPro" id="IPR035979">
    <property type="entry name" value="RBD_domain_sf"/>
</dbReference>
<dbReference type="GO" id="GO:1990904">
    <property type="term" value="C:ribonucleoprotein complex"/>
    <property type="evidence" value="ECO:0007669"/>
    <property type="project" value="InterPro"/>
</dbReference>
<dbReference type="InterPro" id="IPR002344">
    <property type="entry name" value="Lupus_La"/>
</dbReference>
<dbReference type="PANTHER" id="PTHR22792">
    <property type="entry name" value="LUPUS LA PROTEIN-RELATED"/>
    <property type="match status" value="1"/>
</dbReference>
<dbReference type="InterPro" id="IPR006630">
    <property type="entry name" value="La_HTH"/>
</dbReference>
<evidence type="ECO:0000313" key="7">
    <source>
        <dbReference type="EMBL" id="KDQ20301.1"/>
    </source>
</evidence>
<evidence type="ECO:0000256" key="4">
    <source>
        <dbReference type="PROSITE-ProRule" id="PRU00332"/>
    </source>
</evidence>
<dbReference type="InterPro" id="IPR012677">
    <property type="entry name" value="Nucleotide-bd_a/b_plait_sf"/>
</dbReference>
<evidence type="ECO:0000256" key="1">
    <source>
        <dbReference type="ARBA" id="ARBA00004123"/>
    </source>
</evidence>
<dbReference type="InterPro" id="IPR045180">
    <property type="entry name" value="La_dom_prot"/>
</dbReference>
<dbReference type="EMBL" id="KL198018">
    <property type="protein sequence ID" value="KDQ20301.1"/>
    <property type="molecule type" value="Genomic_DNA"/>
</dbReference>
<dbReference type="AlphaFoldDB" id="A0A067N957"/>
<dbReference type="InterPro" id="IPR036390">
    <property type="entry name" value="WH_DNA-bd_sf"/>
</dbReference>
<evidence type="ECO:0000259" key="5">
    <source>
        <dbReference type="PROSITE" id="PS50102"/>
    </source>
</evidence>
<gene>
    <name evidence="7" type="ORF">BOTBODRAFT_632859</name>
</gene>
<dbReference type="GO" id="GO:0006396">
    <property type="term" value="P:RNA processing"/>
    <property type="evidence" value="ECO:0007669"/>
    <property type="project" value="InterPro"/>
</dbReference>
<feature type="domain" description="RRM" evidence="5">
    <location>
        <begin position="106"/>
        <end position="180"/>
    </location>
</feature>